<dbReference type="Proteomes" id="UP001501676">
    <property type="component" value="Unassembled WGS sequence"/>
</dbReference>
<reference evidence="3" key="1">
    <citation type="journal article" date="2019" name="Int. J. Syst. Evol. Microbiol.">
        <title>The Global Catalogue of Microorganisms (GCM) 10K type strain sequencing project: providing services to taxonomists for standard genome sequencing and annotation.</title>
        <authorList>
            <consortium name="The Broad Institute Genomics Platform"/>
            <consortium name="The Broad Institute Genome Sequencing Center for Infectious Disease"/>
            <person name="Wu L."/>
            <person name="Ma J."/>
        </authorList>
    </citation>
    <scope>NUCLEOTIDE SEQUENCE [LARGE SCALE GENOMIC DNA]</scope>
    <source>
        <strain evidence="3">JCM 9458</strain>
    </source>
</reference>
<comment type="caution">
    <text evidence="2">The sequence shown here is derived from an EMBL/GenBank/DDBJ whole genome shotgun (WGS) entry which is preliminary data.</text>
</comment>
<dbReference type="RefSeq" id="WP_345732837.1">
    <property type="nucleotide sequence ID" value="NZ_BAAAYN010000055.1"/>
</dbReference>
<evidence type="ECO:0000313" key="3">
    <source>
        <dbReference type="Proteomes" id="UP001501676"/>
    </source>
</evidence>
<feature type="compositionally biased region" description="Basic and acidic residues" evidence="1">
    <location>
        <begin position="38"/>
        <end position="63"/>
    </location>
</feature>
<proteinExistence type="predicted"/>
<dbReference type="EMBL" id="BAAAYN010000055">
    <property type="protein sequence ID" value="GAA3396352.1"/>
    <property type="molecule type" value="Genomic_DNA"/>
</dbReference>
<protein>
    <submittedName>
        <fullName evidence="2">Uncharacterized protein</fullName>
    </submittedName>
</protein>
<sequence>MGYLAPPDGLEDRRADWKLDDVDEAVLVNGEPATLEGWRQESPDAQRSDNDGKHHETDEWQTE</sequence>
<feature type="region of interest" description="Disordered" evidence="1">
    <location>
        <begin position="29"/>
        <end position="63"/>
    </location>
</feature>
<evidence type="ECO:0000256" key="1">
    <source>
        <dbReference type="SAM" id="MobiDB-lite"/>
    </source>
</evidence>
<organism evidence="2 3">
    <name type="scientific">Cryptosporangium minutisporangium</name>
    <dbReference type="NCBI Taxonomy" id="113569"/>
    <lineage>
        <taxon>Bacteria</taxon>
        <taxon>Bacillati</taxon>
        <taxon>Actinomycetota</taxon>
        <taxon>Actinomycetes</taxon>
        <taxon>Cryptosporangiales</taxon>
        <taxon>Cryptosporangiaceae</taxon>
        <taxon>Cryptosporangium</taxon>
    </lineage>
</organism>
<accession>A0ABP6TA05</accession>
<evidence type="ECO:0000313" key="2">
    <source>
        <dbReference type="EMBL" id="GAA3396352.1"/>
    </source>
</evidence>
<gene>
    <name evidence="2" type="ORF">GCM10020369_72750</name>
</gene>
<name>A0ABP6TA05_9ACTN</name>
<keyword evidence="3" id="KW-1185">Reference proteome</keyword>